<dbReference type="InterPro" id="IPR000238">
    <property type="entry name" value="RbfA"/>
</dbReference>
<gene>
    <name evidence="2 3" type="primary">rbfA</name>
    <name evidence="3" type="ORF">FJY68_14055</name>
</gene>
<dbReference type="GO" id="GO:0043024">
    <property type="term" value="F:ribosomal small subunit binding"/>
    <property type="evidence" value="ECO:0007669"/>
    <property type="project" value="TreeGrafter"/>
</dbReference>
<dbReference type="InterPro" id="IPR023799">
    <property type="entry name" value="RbfA_dom_sf"/>
</dbReference>
<evidence type="ECO:0000313" key="3">
    <source>
        <dbReference type="EMBL" id="MBM3332945.1"/>
    </source>
</evidence>
<evidence type="ECO:0000256" key="2">
    <source>
        <dbReference type="HAMAP-Rule" id="MF_00003"/>
    </source>
</evidence>
<sequence>MQHRDKRVADAIKDSVAKIVLSELSDPKIGFVTVTRCHISRDLKNATVYFSILGDETTQKQSFEHLQGARGYIRRRLGQMVVFRVLPELRFALDDMLAHEMHINEIISDLHRNEPGELD</sequence>
<dbReference type="GO" id="GO:0005829">
    <property type="term" value="C:cytosol"/>
    <property type="evidence" value="ECO:0007669"/>
    <property type="project" value="TreeGrafter"/>
</dbReference>
<dbReference type="AlphaFoldDB" id="A0A937XFV3"/>
<dbReference type="EMBL" id="VGIR01000183">
    <property type="protein sequence ID" value="MBM3332945.1"/>
    <property type="molecule type" value="Genomic_DNA"/>
</dbReference>
<comment type="caution">
    <text evidence="3">The sequence shown here is derived from an EMBL/GenBank/DDBJ whole genome shotgun (WGS) entry which is preliminary data.</text>
</comment>
<accession>A0A937XFV3</accession>
<organism evidence="3 4">
    <name type="scientific">candidate division WOR-3 bacterium</name>
    <dbReference type="NCBI Taxonomy" id="2052148"/>
    <lineage>
        <taxon>Bacteria</taxon>
        <taxon>Bacteria division WOR-3</taxon>
    </lineage>
</organism>
<evidence type="ECO:0000256" key="1">
    <source>
        <dbReference type="ARBA" id="ARBA00022517"/>
    </source>
</evidence>
<dbReference type="HAMAP" id="MF_00003">
    <property type="entry name" value="RbfA"/>
    <property type="match status" value="1"/>
</dbReference>
<keyword evidence="2" id="KW-0963">Cytoplasm</keyword>
<protein>
    <recommendedName>
        <fullName evidence="2">Ribosome-binding factor A</fullName>
    </recommendedName>
</protein>
<dbReference type="PANTHER" id="PTHR33515">
    <property type="entry name" value="RIBOSOME-BINDING FACTOR A, CHLOROPLASTIC-RELATED"/>
    <property type="match status" value="1"/>
</dbReference>
<dbReference type="Pfam" id="PF02033">
    <property type="entry name" value="RBFA"/>
    <property type="match status" value="1"/>
</dbReference>
<dbReference type="GO" id="GO:0030490">
    <property type="term" value="P:maturation of SSU-rRNA"/>
    <property type="evidence" value="ECO:0007669"/>
    <property type="project" value="UniProtKB-UniRule"/>
</dbReference>
<comment type="similarity">
    <text evidence="2">Belongs to the RbfA family.</text>
</comment>
<dbReference type="InterPro" id="IPR015946">
    <property type="entry name" value="KH_dom-like_a/b"/>
</dbReference>
<reference evidence="3" key="1">
    <citation type="submission" date="2019-03" db="EMBL/GenBank/DDBJ databases">
        <title>Lake Tanganyika Metagenome-Assembled Genomes (MAGs).</title>
        <authorList>
            <person name="Tran P."/>
        </authorList>
    </citation>
    <scope>NUCLEOTIDE SEQUENCE</scope>
    <source>
        <strain evidence="3">K_DeepCast_150m_m2_040</strain>
    </source>
</reference>
<dbReference type="SUPFAM" id="SSF89919">
    <property type="entry name" value="Ribosome-binding factor A, RbfA"/>
    <property type="match status" value="1"/>
</dbReference>
<dbReference type="NCBIfam" id="TIGR00082">
    <property type="entry name" value="rbfA"/>
    <property type="match status" value="1"/>
</dbReference>
<comment type="subunit">
    <text evidence="2">Monomer. Binds 30S ribosomal subunits, but not 50S ribosomal subunits or 70S ribosomes.</text>
</comment>
<dbReference type="PANTHER" id="PTHR33515:SF1">
    <property type="entry name" value="RIBOSOME-BINDING FACTOR A, CHLOROPLASTIC-RELATED"/>
    <property type="match status" value="1"/>
</dbReference>
<name>A0A937XFV3_UNCW3</name>
<comment type="function">
    <text evidence="2">One of several proteins that assist in the late maturation steps of the functional core of the 30S ribosomal subunit. Associates with free 30S ribosomal subunits (but not with 30S subunits that are part of 70S ribosomes or polysomes). Required for efficient processing of 16S rRNA. May interact with the 5'-terminal helix region of 16S rRNA.</text>
</comment>
<dbReference type="Gene3D" id="3.30.300.20">
    <property type="match status" value="1"/>
</dbReference>
<proteinExistence type="inferred from homology"/>
<dbReference type="Proteomes" id="UP000779900">
    <property type="component" value="Unassembled WGS sequence"/>
</dbReference>
<keyword evidence="1 2" id="KW-0690">Ribosome biogenesis</keyword>
<comment type="subcellular location">
    <subcellularLocation>
        <location evidence="2">Cytoplasm</location>
    </subcellularLocation>
</comment>
<evidence type="ECO:0000313" key="4">
    <source>
        <dbReference type="Proteomes" id="UP000779900"/>
    </source>
</evidence>